<dbReference type="Gene3D" id="3.40.50.720">
    <property type="entry name" value="NAD(P)-binding Rossmann-like Domain"/>
    <property type="match status" value="1"/>
</dbReference>
<evidence type="ECO:0000313" key="3">
    <source>
        <dbReference type="Proteomes" id="UP000321261"/>
    </source>
</evidence>
<evidence type="ECO:0000259" key="1">
    <source>
        <dbReference type="SMART" id="SM00829"/>
    </source>
</evidence>
<proteinExistence type="predicted"/>
<dbReference type="AlphaFoldDB" id="A0A561SJQ8"/>
<dbReference type="PANTHER" id="PTHR44013:SF1">
    <property type="entry name" value="ZINC-TYPE ALCOHOL DEHYDROGENASE-LIKE PROTEIN C16A3.02C"/>
    <property type="match status" value="1"/>
</dbReference>
<dbReference type="SUPFAM" id="SSF51735">
    <property type="entry name" value="NAD(P)-binding Rossmann-fold domains"/>
    <property type="match status" value="1"/>
</dbReference>
<dbReference type="Gene3D" id="3.90.180.10">
    <property type="entry name" value="Medium-chain alcohol dehydrogenases, catalytic domain"/>
    <property type="match status" value="1"/>
</dbReference>
<dbReference type="InterPro" id="IPR020843">
    <property type="entry name" value="ER"/>
</dbReference>
<sequence>MEEERLADLYVASGLQVRYRPVSTMIGVSPGQVRLGCGRAWWPWWGEGRVVVRAVVYDRYGPPSVLRVEEVPVPSPGRGQLLVRVAATSVNLSDWETLRGSPLYSRIGGLRRPARPVLGSDIAGWVEAVGPEVTGFAVGDEVYGDNLWLKGGFAEYAVAPASALAHKPDALSFAEASTIPQAGAIAWQGTATAGPGRRVLVNGAGGGSGSFAIQLAKRAGAHVTAVDNGDKSDFMRSVGADEVLDYRTQDFTRGEPQDVVLDLVAHRSVFAYRRALAGGGRYLCVGGTTRALLRVLTVGAALGLLTGRRLGVLAVKTGPEHFEPLAERCVAGDLRIHVDRTFPLEEVPQALAHVGEGRSLGKVVVEVA</sequence>
<dbReference type="CDD" id="cd08267">
    <property type="entry name" value="MDR1"/>
    <property type="match status" value="1"/>
</dbReference>
<comment type="caution">
    <text evidence="2">The sequence shown here is derived from an EMBL/GenBank/DDBJ whole genome shotgun (WGS) entry which is preliminary data.</text>
</comment>
<organism evidence="2 3">
    <name type="scientific">Pseudonocardia hierapolitana</name>
    <dbReference type="NCBI Taxonomy" id="1128676"/>
    <lineage>
        <taxon>Bacteria</taxon>
        <taxon>Bacillati</taxon>
        <taxon>Actinomycetota</taxon>
        <taxon>Actinomycetes</taxon>
        <taxon>Pseudonocardiales</taxon>
        <taxon>Pseudonocardiaceae</taxon>
        <taxon>Pseudonocardia</taxon>
    </lineage>
</organism>
<dbReference type="SUPFAM" id="SSF50129">
    <property type="entry name" value="GroES-like"/>
    <property type="match status" value="1"/>
</dbReference>
<reference evidence="2 3" key="1">
    <citation type="submission" date="2019-06" db="EMBL/GenBank/DDBJ databases">
        <title>Sequencing the genomes of 1000 actinobacteria strains.</title>
        <authorList>
            <person name="Klenk H.-P."/>
        </authorList>
    </citation>
    <scope>NUCLEOTIDE SEQUENCE [LARGE SCALE GENOMIC DNA]</scope>
    <source>
        <strain evidence="2 3">DSM 45671</strain>
    </source>
</reference>
<dbReference type="SMART" id="SM00829">
    <property type="entry name" value="PKS_ER"/>
    <property type="match status" value="1"/>
</dbReference>
<dbReference type="Pfam" id="PF13602">
    <property type="entry name" value="ADH_zinc_N_2"/>
    <property type="match status" value="1"/>
</dbReference>
<dbReference type="Pfam" id="PF08240">
    <property type="entry name" value="ADH_N"/>
    <property type="match status" value="1"/>
</dbReference>
<protein>
    <submittedName>
        <fullName evidence="2">NADPH:quinone reductase-like Zn-dependent oxidoreductase</fullName>
    </submittedName>
</protein>
<dbReference type="GO" id="GO:0016491">
    <property type="term" value="F:oxidoreductase activity"/>
    <property type="evidence" value="ECO:0007669"/>
    <property type="project" value="InterPro"/>
</dbReference>
<gene>
    <name evidence="2" type="ORF">FHX44_11963</name>
</gene>
<dbReference type="Proteomes" id="UP000321261">
    <property type="component" value="Unassembled WGS sequence"/>
</dbReference>
<dbReference type="PANTHER" id="PTHR44013">
    <property type="entry name" value="ZINC-TYPE ALCOHOL DEHYDROGENASE-LIKE PROTEIN C16A3.02C"/>
    <property type="match status" value="1"/>
</dbReference>
<dbReference type="InterPro" id="IPR013154">
    <property type="entry name" value="ADH-like_N"/>
</dbReference>
<accession>A0A561SJQ8</accession>
<keyword evidence="3" id="KW-1185">Reference proteome</keyword>
<dbReference type="InterPro" id="IPR036291">
    <property type="entry name" value="NAD(P)-bd_dom_sf"/>
</dbReference>
<dbReference type="EMBL" id="VIWU01000001">
    <property type="protein sequence ID" value="TWF75079.1"/>
    <property type="molecule type" value="Genomic_DNA"/>
</dbReference>
<dbReference type="InterPro" id="IPR052733">
    <property type="entry name" value="Chloroplast_QOR"/>
</dbReference>
<dbReference type="InterPro" id="IPR011032">
    <property type="entry name" value="GroES-like_sf"/>
</dbReference>
<evidence type="ECO:0000313" key="2">
    <source>
        <dbReference type="EMBL" id="TWF75079.1"/>
    </source>
</evidence>
<feature type="domain" description="Enoyl reductase (ER)" evidence="1">
    <location>
        <begin position="61"/>
        <end position="365"/>
    </location>
</feature>
<dbReference type="RefSeq" id="WP_212612329.1">
    <property type="nucleotide sequence ID" value="NZ_VIWU01000001.1"/>
</dbReference>
<name>A0A561SJQ8_9PSEU</name>